<dbReference type="RefSeq" id="WP_087642634.1">
    <property type="nucleotide sequence ID" value="NZ_FCON02000002.1"/>
</dbReference>
<sequence length="136" mass="15200">MFNSYDKPLPIIDEDSKGYWEHARAHRLSVQVCKACGHRHFPPTPVCPACLSNTQSWEPVSGRGTLVSWVTFHRAYWTAFRDDLPYHVCLVQLEDGPLVVGNFVGAIPENAAMGMPMKVQFDDVTPDISLAKFVPA</sequence>
<dbReference type="Gene3D" id="6.10.30.10">
    <property type="match status" value="1"/>
</dbReference>
<feature type="domain" description="ChsH2 C-terminal OB-fold" evidence="1">
    <location>
        <begin position="57"/>
        <end position="122"/>
    </location>
</feature>
<proteinExistence type="predicted"/>
<reference evidence="3" key="1">
    <citation type="submission" date="2016-01" db="EMBL/GenBank/DDBJ databases">
        <authorList>
            <person name="Peeters C."/>
        </authorList>
    </citation>
    <scope>NUCLEOTIDE SEQUENCE [LARGE SCALE GENOMIC DNA]</scope>
    <source>
        <strain evidence="3">LMG 22940</strain>
    </source>
</reference>
<dbReference type="Pfam" id="PF12172">
    <property type="entry name" value="zf-ChsH2"/>
    <property type="match status" value="1"/>
</dbReference>
<dbReference type="PANTHER" id="PTHR34075:SF5">
    <property type="entry name" value="BLR3430 PROTEIN"/>
    <property type="match status" value="1"/>
</dbReference>
<organism evidence="3 4">
    <name type="scientific">Caballeronia choica</name>
    <dbReference type="NCBI Taxonomy" id="326476"/>
    <lineage>
        <taxon>Bacteria</taxon>
        <taxon>Pseudomonadati</taxon>
        <taxon>Pseudomonadota</taxon>
        <taxon>Betaproteobacteria</taxon>
        <taxon>Burkholderiales</taxon>
        <taxon>Burkholderiaceae</taxon>
        <taxon>Caballeronia</taxon>
    </lineage>
</organism>
<accession>A0A158F6D8</accession>
<dbReference type="PANTHER" id="PTHR34075">
    <property type="entry name" value="BLR3430 PROTEIN"/>
    <property type="match status" value="1"/>
</dbReference>
<dbReference type="InterPro" id="IPR012340">
    <property type="entry name" value="NA-bd_OB-fold"/>
</dbReference>
<dbReference type="EMBL" id="FCON02000002">
    <property type="protein sequence ID" value="SAL15432.1"/>
    <property type="molecule type" value="Genomic_DNA"/>
</dbReference>
<dbReference type="InterPro" id="IPR022002">
    <property type="entry name" value="ChsH2_Znr"/>
</dbReference>
<protein>
    <recommendedName>
        <fullName evidence="5">DUF35 domain-containing protein</fullName>
    </recommendedName>
</protein>
<evidence type="ECO:0000313" key="3">
    <source>
        <dbReference type="EMBL" id="SAL15432.1"/>
    </source>
</evidence>
<name>A0A158F6D8_9BURK</name>
<gene>
    <name evidence="3" type="ORF">AWB68_00351</name>
</gene>
<evidence type="ECO:0000259" key="1">
    <source>
        <dbReference type="Pfam" id="PF01796"/>
    </source>
</evidence>
<dbReference type="Pfam" id="PF01796">
    <property type="entry name" value="OB_ChsH2_C"/>
    <property type="match status" value="1"/>
</dbReference>
<feature type="domain" description="ChsH2 rubredoxin-like zinc ribbon" evidence="2">
    <location>
        <begin position="20"/>
        <end position="52"/>
    </location>
</feature>
<evidence type="ECO:0008006" key="5">
    <source>
        <dbReference type="Google" id="ProtNLM"/>
    </source>
</evidence>
<comment type="caution">
    <text evidence="3">The sequence shown here is derived from an EMBL/GenBank/DDBJ whole genome shotgun (WGS) entry which is preliminary data.</text>
</comment>
<dbReference type="OrthoDB" id="5514845at2"/>
<dbReference type="AlphaFoldDB" id="A0A158F6D8"/>
<dbReference type="InterPro" id="IPR052513">
    <property type="entry name" value="Thioester_dehydratase-like"/>
</dbReference>
<keyword evidence="4" id="KW-1185">Reference proteome</keyword>
<dbReference type="SUPFAM" id="SSF50249">
    <property type="entry name" value="Nucleic acid-binding proteins"/>
    <property type="match status" value="1"/>
</dbReference>
<evidence type="ECO:0000313" key="4">
    <source>
        <dbReference type="Proteomes" id="UP000054770"/>
    </source>
</evidence>
<dbReference type="Proteomes" id="UP000054770">
    <property type="component" value="Unassembled WGS sequence"/>
</dbReference>
<dbReference type="InterPro" id="IPR002878">
    <property type="entry name" value="ChsH2_C"/>
</dbReference>
<evidence type="ECO:0000259" key="2">
    <source>
        <dbReference type="Pfam" id="PF12172"/>
    </source>
</evidence>